<feature type="signal peptide" evidence="1">
    <location>
        <begin position="1"/>
        <end position="19"/>
    </location>
</feature>
<evidence type="ECO:0000256" key="1">
    <source>
        <dbReference type="SAM" id="SignalP"/>
    </source>
</evidence>
<keyword evidence="1" id="KW-0732">Signal</keyword>
<protein>
    <submittedName>
        <fullName evidence="2">SFRICE_007178</fullName>
    </submittedName>
</protein>
<dbReference type="AlphaFoldDB" id="A0A2H1WM66"/>
<name>A0A2H1WM66_SPOFR</name>
<dbReference type="InterPro" id="IPR036574">
    <property type="entry name" value="Scorpion_toxin-like_sf"/>
</dbReference>
<reference evidence="2" key="1">
    <citation type="submission" date="2016-07" db="EMBL/GenBank/DDBJ databases">
        <authorList>
            <person name="Bretaudeau A."/>
        </authorList>
    </citation>
    <scope>NUCLEOTIDE SEQUENCE</scope>
    <source>
        <strain evidence="2">Rice</strain>
        <tissue evidence="2">Whole body</tissue>
    </source>
</reference>
<evidence type="ECO:0000313" key="2">
    <source>
        <dbReference type="EMBL" id="SOQ53534.1"/>
    </source>
</evidence>
<sequence>MKYLTVFIFFISALVLVENVTLTAIKHLIEMSNMKNVFDHENAVVVVKNQEYLHIPTKLNDCTNTACGYICELLGYHYGKCLSANTCSCYN</sequence>
<accession>A0A2H1WM66</accession>
<dbReference type="Gene3D" id="3.30.30.10">
    <property type="entry name" value="Knottin, scorpion toxin-like"/>
    <property type="match status" value="1"/>
</dbReference>
<organism evidence="2">
    <name type="scientific">Spodoptera frugiperda</name>
    <name type="common">Fall armyworm</name>
    <dbReference type="NCBI Taxonomy" id="7108"/>
    <lineage>
        <taxon>Eukaryota</taxon>
        <taxon>Metazoa</taxon>
        <taxon>Ecdysozoa</taxon>
        <taxon>Arthropoda</taxon>
        <taxon>Hexapoda</taxon>
        <taxon>Insecta</taxon>
        <taxon>Pterygota</taxon>
        <taxon>Neoptera</taxon>
        <taxon>Endopterygota</taxon>
        <taxon>Lepidoptera</taxon>
        <taxon>Glossata</taxon>
        <taxon>Ditrysia</taxon>
        <taxon>Noctuoidea</taxon>
        <taxon>Noctuidae</taxon>
        <taxon>Amphipyrinae</taxon>
        <taxon>Spodoptera</taxon>
    </lineage>
</organism>
<dbReference type="EMBL" id="ODYU01009252">
    <property type="protein sequence ID" value="SOQ53534.1"/>
    <property type="molecule type" value="Genomic_DNA"/>
</dbReference>
<proteinExistence type="predicted"/>
<feature type="chain" id="PRO_5013762892" evidence="1">
    <location>
        <begin position="20"/>
        <end position="91"/>
    </location>
</feature>
<gene>
    <name evidence="2" type="ORF">SFRICE_007178</name>
</gene>
<dbReference type="GO" id="GO:0051707">
    <property type="term" value="P:response to other organism"/>
    <property type="evidence" value="ECO:0007669"/>
    <property type="project" value="UniProtKB-ARBA"/>
</dbReference>